<feature type="compositionally biased region" description="Low complexity" evidence="1">
    <location>
        <begin position="564"/>
        <end position="579"/>
    </location>
</feature>
<dbReference type="AlphaFoldDB" id="A0AAV9HW52"/>
<feature type="compositionally biased region" description="Polar residues" evidence="1">
    <location>
        <begin position="590"/>
        <end position="603"/>
    </location>
</feature>
<reference evidence="2" key="1">
    <citation type="journal article" date="2023" name="Mol. Phylogenet. Evol.">
        <title>Genome-scale phylogeny and comparative genomics of the fungal order Sordariales.</title>
        <authorList>
            <person name="Hensen N."/>
            <person name="Bonometti L."/>
            <person name="Westerberg I."/>
            <person name="Brannstrom I.O."/>
            <person name="Guillou S."/>
            <person name="Cros-Aarteil S."/>
            <person name="Calhoun S."/>
            <person name="Haridas S."/>
            <person name="Kuo A."/>
            <person name="Mondo S."/>
            <person name="Pangilinan J."/>
            <person name="Riley R."/>
            <person name="LaButti K."/>
            <person name="Andreopoulos B."/>
            <person name="Lipzen A."/>
            <person name="Chen C."/>
            <person name="Yan M."/>
            <person name="Daum C."/>
            <person name="Ng V."/>
            <person name="Clum A."/>
            <person name="Steindorff A."/>
            <person name="Ohm R.A."/>
            <person name="Martin F."/>
            <person name="Silar P."/>
            <person name="Natvig D.O."/>
            <person name="Lalanne C."/>
            <person name="Gautier V."/>
            <person name="Ament-Velasquez S.L."/>
            <person name="Kruys A."/>
            <person name="Hutchinson M.I."/>
            <person name="Powell A.J."/>
            <person name="Barry K."/>
            <person name="Miller A.N."/>
            <person name="Grigoriev I.V."/>
            <person name="Debuchy R."/>
            <person name="Gladieux P."/>
            <person name="Hiltunen Thoren M."/>
            <person name="Johannesson H."/>
        </authorList>
    </citation>
    <scope>NUCLEOTIDE SEQUENCE</scope>
    <source>
        <strain evidence="2">PSN324</strain>
    </source>
</reference>
<keyword evidence="3" id="KW-1185">Reference proteome</keyword>
<dbReference type="EMBL" id="MU864961">
    <property type="protein sequence ID" value="KAK4463296.1"/>
    <property type="molecule type" value="Genomic_DNA"/>
</dbReference>
<organism evidence="2 3">
    <name type="scientific">Cladorrhinum samala</name>
    <dbReference type="NCBI Taxonomy" id="585594"/>
    <lineage>
        <taxon>Eukaryota</taxon>
        <taxon>Fungi</taxon>
        <taxon>Dikarya</taxon>
        <taxon>Ascomycota</taxon>
        <taxon>Pezizomycotina</taxon>
        <taxon>Sordariomycetes</taxon>
        <taxon>Sordariomycetidae</taxon>
        <taxon>Sordariales</taxon>
        <taxon>Podosporaceae</taxon>
        <taxon>Cladorrhinum</taxon>
    </lineage>
</organism>
<feature type="region of interest" description="Disordered" evidence="1">
    <location>
        <begin position="161"/>
        <end position="237"/>
    </location>
</feature>
<gene>
    <name evidence="2" type="ORF">QBC42DRAFT_324742</name>
</gene>
<feature type="compositionally biased region" description="Polar residues" evidence="1">
    <location>
        <begin position="510"/>
        <end position="528"/>
    </location>
</feature>
<evidence type="ECO:0000313" key="3">
    <source>
        <dbReference type="Proteomes" id="UP001321749"/>
    </source>
</evidence>
<sequence>MMTNAVIEGHHPDQVVATLQHKAEEGLVFQTTGNHRVLHLDWIAGNPRDPVMASSRATKGVAGASDGVGEVDHSQQWSKSLFYGDWLSTRDGEAQNFLEIQVKRISGSDPRLLEVCGISPEYVWLPLQDEQGRAPEPIVKPPVGGEYPVVPAMTSEGAAAIPLQPVSGRAPVSSSPEDGDLEAPTAEHHEDAPSPSADKGKGPATKVEDEQLAHRPLPDPALARQQVMDPVSSGRPSRTSQLMLNIAAVMDAPSDDSTSRQATPRSPAVPLQTHRLSQIDHDFGLGPYDNLDMQEALSVAQRIDLKAQVAQKSTELRQRYSFLEAEDFKSRLDKSFVYAVRVVAIPTSRDTINHVTGPPLKDRQGTILAMGGWVAPPMEERLAHRNSHPAVYEKYIAPPGQYEGVPKPQIQTAMRITFDRTGWANPRYYGELPPVWHELGEPTLEDVFWMSWQLVSGKQYCGFQHGCGFGVDRLGYHGNFDLLNRCPFQSPSSKSMYHSANWPRGKETSTQESNMSTTPAGSPVKRTSSPAIAIRSRSMSTACPVTAAGSSITPVPDLARHTGSSVTAGSSSSIPSDTSHTARGTLPDAHTSSLNTPTSTFVPGTSAYDSDPANFIAGPVVSSPSHTHSAFTPGLVVSDAAPSTTQPIGDSTSTASATSTSAAAAPLNAPTAGASVLSSAELAATRPSVPVWLAASPYHFVNFAYPRTSPRFYGVSDKVQPRPGGPSGGS</sequence>
<dbReference type="Proteomes" id="UP001321749">
    <property type="component" value="Unassembled WGS sequence"/>
</dbReference>
<reference evidence="2" key="2">
    <citation type="submission" date="2023-06" db="EMBL/GenBank/DDBJ databases">
        <authorList>
            <consortium name="Lawrence Berkeley National Laboratory"/>
            <person name="Mondo S.J."/>
            <person name="Hensen N."/>
            <person name="Bonometti L."/>
            <person name="Westerberg I."/>
            <person name="Brannstrom I.O."/>
            <person name="Guillou S."/>
            <person name="Cros-Aarteil S."/>
            <person name="Calhoun S."/>
            <person name="Haridas S."/>
            <person name="Kuo A."/>
            <person name="Pangilinan J."/>
            <person name="Riley R."/>
            <person name="Labutti K."/>
            <person name="Andreopoulos B."/>
            <person name="Lipzen A."/>
            <person name="Chen C."/>
            <person name="Yanf M."/>
            <person name="Daum C."/>
            <person name="Ng V."/>
            <person name="Clum A."/>
            <person name="Steindorff A."/>
            <person name="Ohm R."/>
            <person name="Martin F."/>
            <person name="Silar P."/>
            <person name="Natvig D."/>
            <person name="Lalanne C."/>
            <person name="Gautier V."/>
            <person name="Ament-Velasquez S.L."/>
            <person name="Kruys A."/>
            <person name="Hutchinson M.I."/>
            <person name="Powell A.J."/>
            <person name="Barry K."/>
            <person name="Miller A.N."/>
            <person name="Grigoriev I.V."/>
            <person name="Debuchy R."/>
            <person name="Gladieux P."/>
            <person name="Thoren M.H."/>
            <person name="Johannesson H."/>
        </authorList>
    </citation>
    <scope>NUCLEOTIDE SEQUENCE</scope>
    <source>
        <strain evidence="2">PSN324</strain>
    </source>
</reference>
<feature type="region of interest" description="Disordered" evidence="1">
    <location>
        <begin position="547"/>
        <end position="605"/>
    </location>
</feature>
<name>A0AAV9HW52_9PEZI</name>
<proteinExistence type="predicted"/>
<accession>A0AAV9HW52</accession>
<evidence type="ECO:0000313" key="2">
    <source>
        <dbReference type="EMBL" id="KAK4463296.1"/>
    </source>
</evidence>
<feature type="compositionally biased region" description="Basic and acidic residues" evidence="1">
    <location>
        <begin position="185"/>
        <end position="217"/>
    </location>
</feature>
<evidence type="ECO:0000256" key="1">
    <source>
        <dbReference type="SAM" id="MobiDB-lite"/>
    </source>
</evidence>
<protein>
    <submittedName>
        <fullName evidence="2">Uncharacterized protein</fullName>
    </submittedName>
</protein>
<feature type="region of interest" description="Disordered" evidence="1">
    <location>
        <begin position="497"/>
        <end position="528"/>
    </location>
</feature>
<comment type="caution">
    <text evidence="2">The sequence shown here is derived from an EMBL/GenBank/DDBJ whole genome shotgun (WGS) entry which is preliminary data.</text>
</comment>